<dbReference type="InterPro" id="IPR011701">
    <property type="entry name" value="MFS"/>
</dbReference>
<evidence type="ECO:0000256" key="5">
    <source>
        <dbReference type="ARBA" id="ARBA00022989"/>
    </source>
</evidence>
<feature type="transmembrane region" description="Helical" evidence="7">
    <location>
        <begin position="538"/>
        <end position="559"/>
    </location>
</feature>
<feature type="transmembrane region" description="Helical" evidence="7">
    <location>
        <begin position="273"/>
        <end position="295"/>
    </location>
</feature>
<dbReference type="Proteomes" id="UP000430345">
    <property type="component" value="Unassembled WGS sequence"/>
</dbReference>
<dbReference type="GO" id="GO:0005886">
    <property type="term" value="C:plasma membrane"/>
    <property type="evidence" value="ECO:0007669"/>
    <property type="project" value="UniProtKB-SubCell"/>
</dbReference>
<protein>
    <submittedName>
        <fullName evidence="9">MFS transporter</fullName>
    </submittedName>
</protein>
<feature type="transmembrane region" description="Helical" evidence="7">
    <location>
        <begin position="236"/>
        <end position="253"/>
    </location>
</feature>
<dbReference type="RefSeq" id="WP_152888172.1">
    <property type="nucleotide sequence ID" value="NZ_WHJC01000034.1"/>
</dbReference>
<dbReference type="GO" id="GO:0022857">
    <property type="term" value="F:transmembrane transporter activity"/>
    <property type="evidence" value="ECO:0007669"/>
    <property type="project" value="InterPro"/>
</dbReference>
<comment type="caution">
    <text evidence="9">The sequence shown here is derived from an EMBL/GenBank/DDBJ whole genome shotgun (WGS) entry which is preliminary data.</text>
</comment>
<dbReference type="OrthoDB" id="102502at2"/>
<keyword evidence="10" id="KW-1185">Reference proteome</keyword>
<feature type="transmembrane region" description="Helical" evidence="7">
    <location>
        <begin position="363"/>
        <end position="384"/>
    </location>
</feature>
<gene>
    <name evidence="9" type="ORF">GBZ86_04535</name>
</gene>
<dbReference type="Pfam" id="PF07690">
    <property type="entry name" value="MFS_1"/>
    <property type="match status" value="1"/>
</dbReference>
<feature type="domain" description="Major facilitator superfamily (MFS) profile" evidence="8">
    <location>
        <begin position="9"/>
        <end position="564"/>
    </location>
</feature>
<name>A0A6I1MHY6_9CLOT</name>
<accession>A0A6I1MHY6</accession>
<evidence type="ECO:0000256" key="1">
    <source>
        <dbReference type="ARBA" id="ARBA00004651"/>
    </source>
</evidence>
<dbReference type="PROSITE" id="PS50850">
    <property type="entry name" value="MFS"/>
    <property type="match status" value="1"/>
</dbReference>
<evidence type="ECO:0000256" key="6">
    <source>
        <dbReference type="ARBA" id="ARBA00023136"/>
    </source>
</evidence>
<feature type="transmembrane region" description="Helical" evidence="7">
    <location>
        <begin position="103"/>
        <end position="124"/>
    </location>
</feature>
<sequence>MKKNSKTLMLILFLLGIFMGAMDTGIASPARTVIASTFNISTSASVWMITVYTLAYAVSMPITGKLSDRYGKKKVYIICIAIFGIGSLLCGLSDVVGSYEFLIFARIIEALGAGGIMPIATAYIGESFPIEKRGTALGLVGAVYGIATVLGPSLGSGILDIFGSNKWGLLFLINVPISIAIVLIALFNKDESIVKPKAKMDITGSVVLSLLILSLMYSITNLNFANLLDSFKSKDVYPFLIAFLILIPIFIIVERKAVDPVLNLKFFKDKDIVLTLIVSFIVGCAMMSLIFIPQFGANVLRLNEGSGGYLVTWMAIFTGLASPIGGKLIDKFSAKFVLTVGFLTTIIGCLILSLITAKTCDHISLYIGLIALGLGMGFTMGTPLNYLIQAYVKKEEATTGQSTVSLIRSIGVAISPNLLVNFLSDAGKELPNKLMKVLPPLNIPGINLAEGTGNMSTNMSHTFQNASVNNIVDVVKEFISSMIHNMQPMLQHELTGKLPPNMSVNTFINNFTNNYLNEIDKSKSIIESTFQQTLNNGFAHLFLFVAVFALVALVLTQFLSSKRLKALKHDKDKSQV</sequence>
<feature type="transmembrane region" description="Helical" evidence="7">
    <location>
        <begin position="200"/>
        <end position="224"/>
    </location>
</feature>
<dbReference type="Gene3D" id="1.20.1250.20">
    <property type="entry name" value="MFS general substrate transporter like domains"/>
    <property type="match status" value="2"/>
</dbReference>
<dbReference type="InterPro" id="IPR036259">
    <property type="entry name" value="MFS_trans_sf"/>
</dbReference>
<dbReference type="CDD" id="cd17321">
    <property type="entry name" value="MFS_MMR_MDR_like"/>
    <property type="match status" value="1"/>
</dbReference>
<evidence type="ECO:0000313" key="9">
    <source>
        <dbReference type="EMBL" id="MPQ43025.1"/>
    </source>
</evidence>
<organism evidence="9 10">
    <name type="scientific">Clostridium tarantellae</name>
    <dbReference type="NCBI Taxonomy" id="39493"/>
    <lineage>
        <taxon>Bacteria</taxon>
        <taxon>Bacillati</taxon>
        <taxon>Bacillota</taxon>
        <taxon>Clostridia</taxon>
        <taxon>Eubacteriales</taxon>
        <taxon>Clostridiaceae</taxon>
        <taxon>Clostridium</taxon>
    </lineage>
</organism>
<feature type="transmembrane region" description="Helical" evidence="7">
    <location>
        <begin position="167"/>
        <end position="188"/>
    </location>
</feature>
<evidence type="ECO:0000313" key="10">
    <source>
        <dbReference type="Proteomes" id="UP000430345"/>
    </source>
</evidence>
<keyword evidence="3" id="KW-1003">Cell membrane</keyword>
<feature type="transmembrane region" description="Helical" evidence="7">
    <location>
        <begin position="307"/>
        <end position="324"/>
    </location>
</feature>
<dbReference type="AlphaFoldDB" id="A0A6I1MHY6"/>
<dbReference type="PANTHER" id="PTHR42718:SF46">
    <property type="entry name" value="BLR6921 PROTEIN"/>
    <property type="match status" value="1"/>
</dbReference>
<evidence type="ECO:0000259" key="8">
    <source>
        <dbReference type="PROSITE" id="PS50850"/>
    </source>
</evidence>
<evidence type="ECO:0000256" key="4">
    <source>
        <dbReference type="ARBA" id="ARBA00022692"/>
    </source>
</evidence>
<feature type="transmembrane region" description="Helical" evidence="7">
    <location>
        <begin position="336"/>
        <end position="357"/>
    </location>
</feature>
<keyword evidence="5 7" id="KW-1133">Transmembrane helix</keyword>
<evidence type="ECO:0000256" key="2">
    <source>
        <dbReference type="ARBA" id="ARBA00022448"/>
    </source>
</evidence>
<dbReference type="InterPro" id="IPR020846">
    <property type="entry name" value="MFS_dom"/>
</dbReference>
<dbReference type="EMBL" id="WHJC01000034">
    <property type="protein sequence ID" value="MPQ43025.1"/>
    <property type="molecule type" value="Genomic_DNA"/>
</dbReference>
<dbReference type="SUPFAM" id="SSF103473">
    <property type="entry name" value="MFS general substrate transporter"/>
    <property type="match status" value="1"/>
</dbReference>
<reference evidence="9 10" key="1">
    <citation type="submission" date="2019-10" db="EMBL/GenBank/DDBJ databases">
        <title>The Genome Sequence of Clostridium tarantellae Isolated from Fish Brain.</title>
        <authorList>
            <person name="Bano L."/>
            <person name="Kiel M."/>
            <person name="Sales G."/>
            <person name="Doxey A.C."/>
            <person name="Mansfield M.J."/>
            <person name="Schiavone M."/>
            <person name="Rossetto O."/>
            <person name="Pirazzini M."/>
            <person name="Dobrindt U."/>
            <person name="Montecucco C."/>
        </authorList>
    </citation>
    <scope>NUCLEOTIDE SEQUENCE [LARGE SCALE GENOMIC DNA]</scope>
    <source>
        <strain evidence="9 10">DSM 3997</strain>
    </source>
</reference>
<keyword evidence="4 7" id="KW-0812">Transmembrane</keyword>
<evidence type="ECO:0000256" key="7">
    <source>
        <dbReference type="SAM" id="Phobius"/>
    </source>
</evidence>
<proteinExistence type="predicted"/>
<comment type="subcellular location">
    <subcellularLocation>
        <location evidence="1">Cell membrane</location>
        <topology evidence="1">Multi-pass membrane protein</topology>
    </subcellularLocation>
</comment>
<keyword evidence="6 7" id="KW-0472">Membrane</keyword>
<feature type="transmembrane region" description="Helical" evidence="7">
    <location>
        <begin position="136"/>
        <end position="155"/>
    </location>
</feature>
<feature type="transmembrane region" description="Helical" evidence="7">
    <location>
        <begin position="45"/>
        <end position="63"/>
    </location>
</feature>
<feature type="transmembrane region" description="Helical" evidence="7">
    <location>
        <begin position="75"/>
        <end position="97"/>
    </location>
</feature>
<dbReference type="PANTHER" id="PTHR42718">
    <property type="entry name" value="MAJOR FACILITATOR SUPERFAMILY MULTIDRUG TRANSPORTER MFSC"/>
    <property type="match status" value="1"/>
</dbReference>
<evidence type="ECO:0000256" key="3">
    <source>
        <dbReference type="ARBA" id="ARBA00022475"/>
    </source>
</evidence>
<keyword evidence="2" id="KW-0813">Transport</keyword>